<evidence type="ECO:0000313" key="1">
    <source>
        <dbReference type="EMBL" id="HHS52901.1"/>
    </source>
</evidence>
<dbReference type="InterPro" id="IPR036520">
    <property type="entry name" value="UPF0759_sf"/>
</dbReference>
<protein>
    <submittedName>
        <fullName evidence="1">DUF72 domain-containing protein</fullName>
    </submittedName>
</protein>
<dbReference type="Pfam" id="PF01904">
    <property type="entry name" value="DUF72"/>
    <property type="match status" value="1"/>
</dbReference>
<organism evidence="1">
    <name type="scientific">candidate division WOR-3 bacterium</name>
    <dbReference type="NCBI Taxonomy" id="2052148"/>
    <lineage>
        <taxon>Bacteria</taxon>
        <taxon>Bacteria division WOR-3</taxon>
    </lineage>
</organism>
<sequence length="230" mass="27515">MKIFVGTSGWFYEWNEDQTLDWYIANSGLNSIELNASFYRFPFPNQVKAWAKKGTSLRWAIKVNRLITHIFKFSTRGAVTWQRFAELFKPLDKFIDFYLFQLPPNYTPKAIKQLTKFVNKIKLGERFALEPRNDQWFNSALVNWAKEMNITWVSIDAPEFPNTIYKTTDKVYLRMHGRTGWYSHNYSDAELKEIAHRIYVVKPKEVYIYFNNNHNMLKNAQRMDEILRKI</sequence>
<reference evidence="1" key="1">
    <citation type="journal article" date="2020" name="mSystems">
        <title>Genome- and Community-Level Interaction Insights into Carbon Utilization and Element Cycling Functions of Hydrothermarchaeota in Hydrothermal Sediment.</title>
        <authorList>
            <person name="Zhou Z."/>
            <person name="Liu Y."/>
            <person name="Xu W."/>
            <person name="Pan J."/>
            <person name="Luo Z.H."/>
            <person name="Li M."/>
        </authorList>
    </citation>
    <scope>NUCLEOTIDE SEQUENCE [LARGE SCALE GENOMIC DNA]</scope>
    <source>
        <strain evidence="1">SpSt-876</strain>
    </source>
</reference>
<dbReference type="Gene3D" id="3.20.20.410">
    <property type="entry name" value="Protein of unknown function UPF0759"/>
    <property type="match status" value="1"/>
</dbReference>
<proteinExistence type="predicted"/>
<dbReference type="SUPFAM" id="SSF117396">
    <property type="entry name" value="TM1631-like"/>
    <property type="match status" value="1"/>
</dbReference>
<dbReference type="EMBL" id="DTLI01000206">
    <property type="protein sequence ID" value="HHS52901.1"/>
    <property type="molecule type" value="Genomic_DNA"/>
</dbReference>
<dbReference type="AlphaFoldDB" id="A0A7C6EDT4"/>
<gene>
    <name evidence="1" type="ORF">ENW73_08625</name>
</gene>
<accession>A0A7C6EDT4</accession>
<dbReference type="InterPro" id="IPR002763">
    <property type="entry name" value="DUF72"/>
</dbReference>
<name>A0A7C6EDT4_UNCW3</name>
<comment type="caution">
    <text evidence="1">The sequence shown here is derived from an EMBL/GenBank/DDBJ whole genome shotgun (WGS) entry which is preliminary data.</text>
</comment>
<dbReference type="PANTHER" id="PTHR30348:SF4">
    <property type="entry name" value="DUF72 DOMAIN-CONTAINING PROTEIN"/>
    <property type="match status" value="1"/>
</dbReference>
<dbReference type="PANTHER" id="PTHR30348">
    <property type="entry name" value="UNCHARACTERIZED PROTEIN YECE"/>
    <property type="match status" value="1"/>
</dbReference>